<evidence type="ECO:0000256" key="1">
    <source>
        <dbReference type="SAM" id="Phobius"/>
    </source>
</evidence>
<feature type="transmembrane region" description="Helical" evidence="1">
    <location>
        <begin position="64"/>
        <end position="86"/>
    </location>
</feature>
<evidence type="ECO:0000313" key="4">
    <source>
        <dbReference type="Proteomes" id="UP000239494"/>
    </source>
</evidence>
<proteinExistence type="predicted"/>
<feature type="transmembrane region" description="Helical" evidence="1">
    <location>
        <begin position="106"/>
        <end position="127"/>
    </location>
</feature>
<dbReference type="AlphaFoldDB" id="A0A2T0TJ60"/>
<organism evidence="3 4">
    <name type="scientific">Umezawaea tangerina</name>
    <dbReference type="NCBI Taxonomy" id="84725"/>
    <lineage>
        <taxon>Bacteria</taxon>
        <taxon>Bacillati</taxon>
        <taxon>Actinomycetota</taxon>
        <taxon>Actinomycetes</taxon>
        <taxon>Pseudonocardiales</taxon>
        <taxon>Pseudonocardiaceae</taxon>
        <taxon>Umezawaea</taxon>
    </lineage>
</organism>
<dbReference type="Pfam" id="PF06724">
    <property type="entry name" value="DUF1206"/>
    <property type="match status" value="3"/>
</dbReference>
<protein>
    <submittedName>
        <fullName evidence="3">Uncharacterized protein DUF1206</fullName>
    </submittedName>
</protein>
<feature type="domain" description="DUF1206" evidence="2">
    <location>
        <begin position="201"/>
        <end position="269"/>
    </location>
</feature>
<evidence type="ECO:0000313" key="3">
    <source>
        <dbReference type="EMBL" id="PRY45747.1"/>
    </source>
</evidence>
<name>A0A2T0TJ60_9PSEU</name>
<feature type="transmembrane region" description="Helical" evidence="1">
    <location>
        <begin position="207"/>
        <end position="224"/>
    </location>
</feature>
<dbReference type="InterPro" id="IPR009597">
    <property type="entry name" value="DUF1206"/>
</dbReference>
<keyword evidence="1" id="KW-0812">Transmembrane</keyword>
<feature type="domain" description="DUF1206" evidence="2">
    <location>
        <begin position="23"/>
        <end position="90"/>
    </location>
</feature>
<evidence type="ECO:0000259" key="2">
    <source>
        <dbReference type="Pfam" id="PF06724"/>
    </source>
</evidence>
<feature type="transmembrane region" description="Helical" evidence="1">
    <location>
        <begin position="25"/>
        <end position="44"/>
    </location>
</feature>
<feature type="domain" description="DUF1206" evidence="2">
    <location>
        <begin position="106"/>
        <end position="175"/>
    </location>
</feature>
<gene>
    <name evidence="3" type="ORF">CLV43_1016</name>
</gene>
<dbReference type="EMBL" id="PVTF01000001">
    <property type="protein sequence ID" value="PRY45747.1"/>
    <property type="molecule type" value="Genomic_DNA"/>
</dbReference>
<dbReference type="RefSeq" id="WP_245886031.1">
    <property type="nucleotide sequence ID" value="NZ_PVTF01000001.1"/>
</dbReference>
<reference evidence="3 4" key="1">
    <citation type="submission" date="2018-03" db="EMBL/GenBank/DDBJ databases">
        <title>Genomic Encyclopedia of Archaeal and Bacterial Type Strains, Phase II (KMG-II): from individual species to whole genera.</title>
        <authorList>
            <person name="Goeker M."/>
        </authorList>
    </citation>
    <scope>NUCLEOTIDE SEQUENCE [LARGE SCALE GENOMIC DNA]</scope>
    <source>
        <strain evidence="3 4">DSM 44720</strain>
    </source>
</reference>
<comment type="caution">
    <text evidence="3">The sequence shown here is derived from an EMBL/GenBank/DDBJ whole genome shotgun (WGS) entry which is preliminary data.</text>
</comment>
<feature type="transmembrane region" description="Helical" evidence="1">
    <location>
        <begin position="147"/>
        <end position="170"/>
    </location>
</feature>
<feature type="transmembrane region" description="Helical" evidence="1">
    <location>
        <begin position="244"/>
        <end position="267"/>
    </location>
</feature>
<keyword evidence="1" id="KW-0472">Membrane</keyword>
<sequence length="271" mass="28404">MGRAQSAAREVNENPVVQIAGRVGMVFYGILYVLLAFITAQVVMGDSGEQADQKGALGQIAETSYGPFLLWVTAIGLFAFALWQLLEAAIGYTWIGKERKRLGKRVGAASRAVTGVLLALAAIKYAAGSGGGDSGAQQKELTAVVLGWPGGQFLVGAVALGVLVIAFVVIRKGVKKSFEEDLNMGELPNGTRKFVERTGRIGWIGKGLAYAIIGLLVGIAAVNADPEKSGGLDKALHTLAAEPYGVFLLAVIALGFFGFGIYCFAAARSHK</sequence>
<accession>A0A2T0TJ60</accession>
<keyword evidence="1" id="KW-1133">Transmembrane helix</keyword>
<dbReference type="Proteomes" id="UP000239494">
    <property type="component" value="Unassembled WGS sequence"/>
</dbReference>
<keyword evidence="4" id="KW-1185">Reference proteome</keyword>